<dbReference type="KEGG" id="trl:A3L10_02260"/>
<dbReference type="AlphaFoldDB" id="A0A2Z2MX59"/>
<evidence type="ECO:0000313" key="1">
    <source>
        <dbReference type="EMBL" id="ASJ14011.1"/>
    </source>
</evidence>
<name>A0A2Z2MX59_9EURY</name>
<dbReference type="Proteomes" id="UP000250085">
    <property type="component" value="Chromosome"/>
</dbReference>
<dbReference type="EMBL" id="CP015106">
    <property type="protein sequence ID" value="ASJ14011.1"/>
    <property type="molecule type" value="Genomic_DNA"/>
</dbReference>
<keyword evidence="2" id="KW-1185">Reference proteome</keyword>
<proteinExistence type="predicted"/>
<accession>A0A2Z2MX59</accession>
<organism evidence="1 2">
    <name type="scientific">Thermococcus radiotolerans</name>
    <dbReference type="NCBI Taxonomy" id="187880"/>
    <lineage>
        <taxon>Archaea</taxon>
        <taxon>Methanobacteriati</taxon>
        <taxon>Methanobacteriota</taxon>
        <taxon>Thermococci</taxon>
        <taxon>Thermococcales</taxon>
        <taxon>Thermococcaceae</taxon>
        <taxon>Thermococcus</taxon>
    </lineage>
</organism>
<dbReference type="RefSeq" id="WP_088866209.1">
    <property type="nucleotide sequence ID" value="NZ_CP015106.1"/>
</dbReference>
<gene>
    <name evidence="1" type="ORF">A3L10_02260</name>
</gene>
<dbReference type="GeneID" id="33327634"/>
<sequence>MEPMIYQLAPEKALSILDVIENYGVVSVDVDNAASILDDMLDSNAEKLHYARRILDDGNVDKAVLVVRDDTGILVIKMENVVEIRVTVRDYSRLIEEFALNQG</sequence>
<dbReference type="OrthoDB" id="96110at2157"/>
<protein>
    <submittedName>
        <fullName evidence="1">Uncharacterized protein</fullName>
    </submittedName>
</protein>
<reference evidence="1 2" key="1">
    <citation type="submission" date="2016-04" db="EMBL/GenBank/DDBJ databases">
        <title>Complete genome sequence of Thermococcus radiotolerans type strain EJ2.</title>
        <authorList>
            <person name="Oger P.M."/>
        </authorList>
    </citation>
    <scope>NUCLEOTIDE SEQUENCE [LARGE SCALE GENOMIC DNA]</scope>
    <source>
        <strain evidence="1 2">EJ2</strain>
    </source>
</reference>
<evidence type="ECO:0000313" key="2">
    <source>
        <dbReference type="Proteomes" id="UP000250085"/>
    </source>
</evidence>